<dbReference type="PANTHER" id="PTHR47993:SF382">
    <property type="entry name" value="OS04G0193300 PROTEIN"/>
    <property type="match status" value="1"/>
</dbReference>
<comment type="caution">
    <text evidence="3">The sequence shown here is derived from an EMBL/GenBank/DDBJ whole genome shotgun (WGS) entry which is preliminary data.</text>
</comment>
<dbReference type="Pfam" id="PF12937">
    <property type="entry name" value="F-box-like"/>
    <property type="match status" value="1"/>
</dbReference>
<dbReference type="AlphaFoldDB" id="A0AAD8T8A6"/>
<dbReference type="NCBIfam" id="TIGR01640">
    <property type="entry name" value="F_box_assoc_1"/>
    <property type="match status" value="1"/>
</dbReference>
<proteinExistence type="predicted"/>
<dbReference type="Proteomes" id="UP001231189">
    <property type="component" value="Unassembled WGS sequence"/>
</dbReference>
<evidence type="ECO:0008006" key="5">
    <source>
        <dbReference type="Google" id="ProtNLM"/>
    </source>
</evidence>
<evidence type="ECO:0000313" key="4">
    <source>
        <dbReference type="Proteomes" id="UP001231189"/>
    </source>
</evidence>
<evidence type="ECO:0000259" key="1">
    <source>
        <dbReference type="Pfam" id="PF08268"/>
    </source>
</evidence>
<dbReference type="Gene3D" id="1.20.1280.50">
    <property type="match status" value="1"/>
</dbReference>
<feature type="domain" description="F-box" evidence="2">
    <location>
        <begin position="16"/>
        <end position="48"/>
    </location>
</feature>
<dbReference type="SUPFAM" id="SSF81383">
    <property type="entry name" value="F-box domain"/>
    <property type="match status" value="1"/>
</dbReference>
<dbReference type="Pfam" id="PF08268">
    <property type="entry name" value="FBA_3"/>
    <property type="match status" value="1"/>
</dbReference>
<dbReference type="EMBL" id="JAUUTY010000002">
    <property type="protein sequence ID" value="KAK1677293.1"/>
    <property type="molecule type" value="Genomic_DNA"/>
</dbReference>
<dbReference type="InterPro" id="IPR001810">
    <property type="entry name" value="F-box_dom"/>
</dbReference>
<gene>
    <name evidence="3" type="ORF">QYE76_038141</name>
</gene>
<dbReference type="PANTHER" id="PTHR47993">
    <property type="entry name" value="OS09G0372900 PROTEIN-RELATED"/>
    <property type="match status" value="1"/>
</dbReference>
<evidence type="ECO:0000313" key="3">
    <source>
        <dbReference type="EMBL" id="KAK1677293.1"/>
    </source>
</evidence>
<keyword evidence="4" id="KW-1185">Reference proteome</keyword>
<dbReference type="InterPro" id="IPR017451">
    <property type="entry name" value="F-box-assoc_interact_dom"/>
</dbReference>
<feature type="domain" description="F-box associated beta-propeller type 3" evidence="1">
    <location>
        <begin position="103"/>
        <end position="331"/>
    </location>
</feature>
<name>A0AAD8T8A6_LOLMU</name>
<reference evidence="3" key="1">
    <citation type="submission" date="2023-07" db="EMBL/GenBank/DDBJ databases">
        <title>A chromosome-level genome assembly of Lolium multiflorum.</title>
        <authorList>
            <person name="Chen Y."/>
            <person name="Copetti D."/>
            <person name="Kolliker R."/>
            <person name="Studer B."/>
        </authorList>
    </citation>
    <scope>NUCLEOTIDE SEQUENCE</scope>
    <source>
        <strain evidence="3">02402/16</strain>
        <tissue evidence="3">Leaf</tissue>
    </source>
</reference>
<accession>A0AAD8T8A6</accession>
<dbReference type="InterPro" id="IPR050233">
    <property type="entry name" value="A_thaliana_F-box"/>
</dbReference>
<protein>
    <recommendedName>
        <fullName evidence="5">F-box domain-containing protein</fullName>
    </recommendedName>
</protein>
<sequence>MNPRPAAAATQHSGGIPDEIIIWEIVPRLPARALLRCRAVCRSWRKALASKSKSNSDLLVAHHRLQPSLPIASCFQFASHDLRAVAPRSAALAPVATLRHPTLQVRASCDGLLVLSLSPASYYVCNPASREWLLQPFFPHFLGFYPHRPSGEYRILHGTGPPSWDRRSRHNHKASYSVFTVGSRKPRGIGRPAASSSEEKALAEGIVKTASDRPSILLHQSLHFYPVKKKESNSSSNMVMVFSTTAESFRWMTAPPDVPPSATLFEMDGKLGLSTISDDMTEVDIRVLQDYGSEVWEFKLRLKLPAVEMNLSAARRSFIEVVVSEEGGVLVSNFSRIAHADAEGKLLSDFQYPEQSLMIVPYKLKESLLRHAFFPRRDAEDANASLSPFM</sequence>
<dbReference type="InterPro" id="IPR013187">
    <property type="entry name" value="F-box-assoc_dom_typ3"/>
</dbReference>
<dbReference type="InterPro" id="IPR036047">
    <property type="entry name" value="F-box-like_dom_sf"/>
</dbReference>
<evidence type="ECO:0000259" key="2">
    <source>
        <dbReference type="Pfam" id="PF12937"/>
    </source>
</evidence>
<organism evidence="3 4">
    <name type="scientific">Lolium multiflorum</name>
    <name type="common">Italian ryegrass</name>
    <name type="synonym">Lolium perenne subsp. multiflorum</name>
    <dbReference type="NCBI Taxonomy" id="4521"/>
    <lineage>
        <taxon>Eukaryota</taxon>
        <taxon>Viridiplantae</taxon>
        <taxon>Streptophyta</taxon>
        <taxon>Embryophyta</taxon>
        <taxon>Tracheophyta</taxon>
        <taxon>Spermatophyta</taxon>
        <taxon>Magnoliopsida</taxon>
        <taxon>Liliopsida</taxon>
        <taxon>Poales</taxon>
        <taxon>Poaceae</taxon>
        <taxon>BOP clade</taxon>
        <taxon>Pooideae</taxon>
        <taxon>Poodae</taxon>
        <taxon>Poeae</taxon>
        <taxon>Poeae Chloroplast Group 2 (Poeae type)</taxon>
        <taxon>Loliodinae</taxon>
        <taxon>Loliinae</taxon>
        <taxon>Lolium</taxon>
    </lineage>
</organism>